<feature type="domain" description="Type II methyltransferase M.TaqI-like" evidence="8">
    <location>
        <begin position="57"/>
        <end position="160"/>
    </location>
</feature>
<dbReference type="InterPro" id="IPR011639">
    <property type="entry name" value="MethylTrfase_TaqI-like_dom"/>
</dbReference>
<evidence type="ECO:0000256" key="5">
    <source>
        <dbReference type="ARBA" id="ARBA00022747"/>
    </source>
</evidence>
<organism evidence="10 11">
    <name type="scientific">Candidatus Dactylopiibacterium carminicum</name>
    <dbReference type="NCBI Taxonomy" id="857335"/>
    <lineage>
        <taxon>Bacteria</taxon>
        <taxon>Pseudomonadati</taxon>
        <taxon>Pseudomonadota</taxon>
        <taxon>Betaproteobacteria</taxon>
        <taxon>Rhodocyclales</taxon>
        <taxon>Rhodocyclaceae</taxon>
        <taxon>Candidatus Dactylopiibacterium</taxon>
    </lineage>
</organism>
<keyword evidence="5" id="KW-0680">Restriction system</keyword>
<evidence type="ECO:0000256" key="7">
    <source>
        <dbReference type="ARBA" id="ARBA00047942"/>
    </source>
</evidence>
<dbReference type="GO" id="GO:0032259">
    <property type="term" value="P:methylation"/>
    <property type="evidence" value="ECO:0007669"/>
    <property type="project" value="UniProtKB-KW"/>
</dbReference>
<comment type="catalytic activity">
    <reaction evidence="7">
        <text>a 2'-deoxyadenosine in DNA + S-adenosyl-L-methionine = an N(6)-methyl-2'-deoxyadenosine in DNA + S-adenosyl-L-homocysteine + H(+)</text>
        <dbReference type="Rhea" id="RHEA:15197"/>
        <dbReference type="Rhea" id="RHEA-COMP:12418"/>
        <dbReference type="Rhea" id="RHEA-COMP:12419"/>
        <dbReference type="ChEBI" id="CHEBI:15378"/>
        <dbReference type="ChEBI" id="CHEBI:57856"/>
        <dbReference type="ChEBI" id="CHEBI:59789"/>
        <dbReference type="ChEBI" id="CHEBI:90615"/>
        <dbReference type="ChEBI" id="CHEBI:90616"/>
        <dbReference type="EC" id="2.1.1.72"/>
    </reaction>
</comment>
<evidence type="ECO:0000313" key="11">
    <source>
        <dbReference type="Proteomes" id="UP000216107"/>
    </source>
</evidence>
<name>A0A272EVI0_9RHOO</name>
<dbReference type="Pfam" id="PF07669">
    <property type="entry name" value="Eco57I"/>
    <property type="match status" value="1"/>
</dbReference>
<dbReference type="PANTHER" id="PTHR33841">
    <property type="entry name" value="DNA METHYLTRANSFERASE YEEA-RELATED"/>
    <property type="match status" value="1"/>
</dbReference>
<dbReference type="InterPro" id="IPR002052">
    <property type="entry name" value="DNA_methylase_N6_adenine_CS"/>
</dbReference>
<dbReference type="Proteomes" id="UP000623509">
    <property type="component" value="Unassembled WGS sequence"/>
</dbReference>
<dbReference type="EC" id="2.1.1.72" evidence="1"/>
<comment type="caution">
    <text evidence="10">The sequence shown here is derived from an EMBL/GenBank/DDBJ whole genome shotgun (WGS) entry which is preliminary data.</text>
</comment>
<dbReference type="Gene3D" id="3.40.50.150">
    <property type="entry name" value="Vaccinia Virus protein VP39"/>
    <property type="match status" value="1"/>
</dbReference>
<evidence type="ECO:0000256" key="6">
    <source>
        <dbReference type="ARBA" id="ARBA00023125"/>
    </source>
</evidence>
<dbReference type="GO" id="GO:0009007">
    <property type="term" value="F:site-specific DNA-methyltransferase (adenine-specific) activity"/>
    <property type="evidence" value="ECO:0007669"/>
    <property type="project" value="UniProtKB-EC"/>
</dbReference>
<keyword evidence="12" id="KW-1185">Reference proteome</keyword>
<keyword evidence="4" id="KW-0949">S-adenosyl-L-methionine</keyword>
<dbReference type="AlphaFoldDB" id="A0A272EVI0"/>
<evidence type="ECO:0000313" key="12">
    <source>
        <dbReference type="Proteomes" id="UP000623509"/>
    </source>
</evidence>
<keyword evidence="6" id="KW-0238">DNA-binding</keyword>
<evidence type="ECO:0000256" key="3">
    <source>
        <dbReference type="ARBA" id="ARBA00022679"/>
    </source>
</evidence>
<dbReference type="SUPFAM" id="SSF53335">
    <property type="entry name" value="S-adenosyl-L-methionine-dependent methyltransferases"/>
    <property type="match status" value="1"/>
</dbReference>
<evidence type="ECO:0000256" key="4">
    <source>
        <dbReference type="ARBA" id="ARBA00022691"/>
    </source>
</evidence>
<proteinExistence type="predicted"/>
<keyword evidence="2 10" id="KW-0489">Methyltransferase</keyword>
<keyword evidence="3 10" id="KW-0808">Transferase</keyword>
<dbReference type="InterPro" id="IPR029063">
    <property type="entry name" value="SAM-dependent_MTases_sf"/>
</dbReference>
<reference evidence="9 12" key="1">
    <citation type="submission" date="2016-08" db="EMBL/GenBank/DDBJ databases">
        <title>Candidatus Dactylopiibacterium carminicum genome sequence.</title>
        <authorList>
            <person name="Ramirez-Puebla S.T."/>
            <person name="Ormeno-Orrillo E."/>
            <person name="Vera-Ponce De Leon A."/>
            <person name="Luis L."/>
            <person name="Sanchez-Flores A."/>
            <person name="Monica R."/>
            <person name="Martinez-Romero E."/>
        </authorList>
    </citation>
    <scope>NUCLEOTIDE SEQUENCE [LARGE SCALE GENOMIC DNA]</scope>
    <source>
        <strain evidence="9">END1</strain>
    </source>
</reference>
<gene>
    <name evidence="9" type="ORF">BGI27_04420</name>
    <name evidence="10" type="ORF">CGU29_05135</name>
</gene>
<sequence length="371" mass="42542">MGQVFTPDAVVEQMLALKRNEGCTLEPSCGDGAFSSRLRNCVAIELDERVAPPDARRQDFFTFPESEQFDTIIGNPPYVRFQDILPATRALLRMDLFDRRSNLYLFFIEKCVRHLKPGGELIFIVPREFINLTAARKLNAWLFEQGTITDFIETGDSNIFGAYVPNCAIFRFEKGRLERRMHDGRRFACVGGQLQFLRGEYSVPLADLFMVRVGAVSGADPIFTHPRGNRAFVCSKTVDTGETRRMYFGVKNAHLTAHKEQLLARRVTKFDESNWWQWGRLHHVSDSPRIYVNAKTRRAQPFFTHQCTDYDGSVLALFPRHPAMDIARAIQLLNTVVDWAELGFVCDGRFLFAQRSLQTCMLPEVFRELLP</sequence>
<protein>
    <recommendedName>
        <fullName evidence="1">site-specific DNA-methyltransferase (adenine-specific)</fullName>
        <ecNumber evidence="1">2.1.1.72</ecNumber>
    </recommendedName>
</protein>
<evidence type="ECO:0000256" key="1">
    <source>
        <dbReference type="ARBA" id="ARBA00011900"/>
    </source>
</evidence>
<dbReference type="EMBL" id="MDUX01000009">
    <property type="protein sequence ID" value="KAF7600154.1"/>
    <property type="molecule type" value="Genomic_DNA"/>
</dbReference>
<dbReference type="EMBL" id="NMRN01000010">
    <property type="protein sequence ID" value="PAS94114.1"/>
    <property type="molecule type" value="Genomic_DNA"/>
</dbReference>
<evidence type="ECO:0000313" key="10">
    <source>
        <dbReference type="EMBL" id="PAS94114.1"/>
    </source>
</evidence>
<dbReference type="PROSITE" id="PS00092">
    <property type="entry name" value="N6_MTASE"/>
    <property type="match status" value="1"/>
</dbReference>
<dbReference type="PANTHER" id="PTHR33841:SF6">
    <property type="entry name" value="TYPE II METHYLTRANSFERASE M.HINDII"/>
    <property type="match status" value="1"/>
</dbReference>
<evidence type="ECO:0000259" key="8">
    <source>
        <dbReference type="Pfam" id="PF07669"/>
    </source>
</evidence>
<accession>A0A272EVI0</accession>
<dbReference type="OrthoDB" id="32195at2"/>
<dbReference type="GO" id="GO:0003677">
    <property type="term" value="F:DNA binding"/>
    <property type="evidence" value="ECO:0007669"/>
    <property type="project" value="UniProtKB-KW"/>
</dbReference>
<dbReference type="InterPro" id="IPR050953">
    <property type="entry name" value="N4_N6_ade-DNA_methylase"/>
</dbReference>
<dbReference type="GO" id="GO:0009307">
    <property type="term" value="P:DNA restriction-modification system"/>
    <property type="evidence" value="ECO:0007669"/>
    <property type="project" value="UniProtKB-KW"/>
</dbReference>
<dbReference type="PRINTS" id="PR00507">
    <property type="entry name" value="N12N6MTFRASE"/>
</dbReference>
<dbReference type="CDD" id="cd02440">
    <property type="entry name" value="AdoMet_MTases"/>
    <property type="match status" value="1"/>
</dbReference>
<dbReference type="RefSeq" id="WP_095523717.1">
    <property type="nucleotide sequence ID" value="NZ_MDUX01000009.1"/>
</dbReference>
<evidence type="ECO:0000313" key="9">
    <source>
        <dbReference type="EMBL" id="KAF7600154.1"/>
    </source>
</evidence>
<reference evidence="10 11" key="2">
    <citation type="submission" date="2017-07" db="EMBL/GenBank/DDBJ databases">
        <title>Candidatus Dactylopiibacterium carminicum, a nitrogen-fixing symbiont of the cochineal insect Dactylopius coccus and Dactylopius opuntiae (Hemiptera: Coccoidea: Dactylopiidae).</title>
        <authorList>
            <person name="Vera A."/>
        </authorList>
    </citation>
    <scope>NUCLEOTIDE SEQUENCE [LARGE SCALE GENOMIC DNA]</scope>
    <source>
        <strain evidence="10 11">NFDCM</strain>
    </source>
</reference>
<dbReference type="Proteomes" id="UP000216107">
    <property type="component" value="Unassembled WGS sequence"/>
</dbReference>
<evidence type="ECO:0000256" key="2">
    <source>
        <dbReference type="ARBA" id="ARBA00022603"/>
    </source>
</evidence>